<organism evidence="2 3">
    <name type="scientific">Chiloscyllium punctatum</name>
    <name type="common">Brownbanded bambooshark</name>
    <name type="synonym">Hemiscyllium punctatum</name>
    <dbReference type="NCBI Taxonomy" id="137246"/>
    <lineage>
        <taxon>Eukaryota</taxon>
        <taxon>Metazoa</taxon>
        <taxon>Chordata</taxon>
        <taxon>Craniata</taxon>
        <taxon>Vertebrata</taxon>
        <taxon>Chondrichthyes</taxon>
        <taxon>Elasmobranchii</taxon>
        <taxon>Galeomorphii</taxon>
        <taxon>Galeoidea</taxon>
        <taxon>Orectolobiformes</taxon>
        <taxon>Hemiscylliidae</taxon>
        <taxon>Chiloscyllium</taxon>
    </lineage>
</organism>
<protein>
    <submittedName>
        <fullName evidence="2">Uncharacterized protein</fullName>
    </submittedName>
</protein>
<evidence type="ECO:0000256" key="1">
    <source>
        <dbReference type="SAM" id="MobiDB-lite"/>
    </source>
</evidence>
<feature type="region of interest" description="Disordered" evidence="1">
    <location>
        <begin position="51"/>
        <end position="82"/>
    </location>
</feature>
<comment type="caution">
    <text evidence="2">The sequence shown here is derived from an EMBL/GenBank/DDBJ whole genome shotgun (WGS) entry which is preliminary data.</text>
</comment>
<dbReference type="EMBL" id="BEZZ01002106">
    <property type="protein sequence ID" value="GCC21199.1"/>
    <property type="molecule type" value="Genomic_DNA"/>
</dbReference>
<reference evidence="2 3" key="1">
    <citation type="journal article" date="2018" name="Nat. Ecol. Evol.">
        <title>Shark genomes provide insights into elasmobranch evolution and the origin of vertebrates.</title>
        <authorList>
            <person name="Hara Y"/>
            <person name="Yamaguchi K"/>
            <person name="Onimaru K"/>
            <person name="Kadota M"/>
            <person name="Koyanagi M"/>
            <person name="Keeley SD"/>
            <person name="Tatsumi K"/>
            <person name="Tanaka K"/>
            <person name="Motone F"/>
            <person name="Kageyama Y"/>
            <person name="Nozu R"/>
            <person name="Adachi N"/>
            <person name="Nishimura O"/>
            <person name="Nakagawa R"/>
            <person name="Tanegashima C"/>
            <person name="Kiyatake I"/>
            <person name="Matsumoto R"/>
            <person name="Murakumo K"/>
            <person name="Nishida K"/>
            <person name="Terakita A"/>
            <person name="Kuratani S"/>
            <person name="Sato K"/>
            <person name="Hyodo S Kuraku.S."/>
        </authorList>
    </citation>
    <scope>NUCLEOTIDE SEQUENCE [LARGE SCALE GENOMIC DNA]</scope>
</reference>
<accession>A0A401RST0</accession>
<proteinExistence type="predicted"/>
<keyword evidence="3" id="KW-1185">Reference proteome</keyword>
<sequence>MAAVDLNFFPGTRIWLRQVRIRGLGHLIGVYEPAPSFRQLRRFLCAAASSPPADEKESVPLADSRLPKRMRQTTLQHPTGGLKFENKEIVSEHLFRESSPETLID</sequence>
<evidence type="ECO:0000313" key="3">
    <source>
        <dbReference type="Proteomes" id="UP000287033"/>
    </source>
</evidence>
<evidence type="ECO:0000313" key="2">
    <source>
        <dbReference type="EMBL" id="GCC21199.1"/>
    </source>
</evidence>
<gene>
    <name evidence="2" type="ORF">chiPu_0019666</name>
</gene>
<name>A0A401RST0_CHIPU</name>
<dbReference type="Proteomes" id="UP000287033">
    <property type="component" value="Unassembled WGS sequence"/>
</dbReference>
<dbReference type="AlphaFoldDB" id="A0A401RST0"/>